<organism evidence="1 2">
    <name type="scientific">Dermacentor silvarum</name>
    <name type="common">Tick</name>
    <dbReference type="NCBI Taxonomy" id="543639"/>
    <lineage>
        <taxon>Eukaryota</taxon>
        <taxon>Metazoa</taxon>
        <taxon>Ecdysozoa</taxon>
        <taxon>Arthropoda</taxon>
        <taxon>Chelicerata</taxon>
        <taxon>Arachnida</taxon>
        <taxon>Acari</taxon>
        <taxon>Parasitiformes</taxon>
        <taxon>Ixodida</taxon>
        <taxon>Ixodoidea</taxon>
        <taxon>Ixodidae</taxon>
        <taxon>Rhipicephalinae</taxon>
        <taxon>Dermacentor</taxon>
    </lineage>
</organism>
<keyword evidence="2" id="KW-1185">Reference proteome</keyword>
<sequence>MTGSAGKCVNLTPAGNSTLEYCAVASKLLPTTTAWSKEKLSKKDYNLSCILTLPPYQRKGFGRLLIEFSYELSKFEGKAGSPEKPLSEMGLLLYRSYWSEAILEILIIMIPTDNQERPKISINTQSSHCEATFAHRLQVPPMEVQRFGEASEVVNRVCAAAVLQLSWEVIAEERR</sequence>
<evidence type="ECO:0000313" key="1">
    <source>
        <dbReference type="EMBL" id="KAH7975129.1"/>
    </source>
</evidence>
<name>A0ACB8DSG3_DERSI</name>
<comment type="caution">
    <text evidence="1">The sequence shown here is derived from an EMBL/GenBank/DDBJ whole genome shotgun (WGS) entry which is preliminary data.</text>
</comment>
<dbReference type="Proteomes" id="UP000821865">
    <property type="component" value="Chromosome 10"/>
</dbReference>
<proteinExistence type="predicted"/>
<accession>A0ACB8DSG3</accession>
<gene>
    <name evidence="1" type="ORF">HPB49_024215</name>
</gene>
<dbReference type="EMBL" id="CM023479">
    <property type="protein sequence ID" value="KAH7975129.1"/>
    <property type="molecule type" value="Genomic_DNA"/>
</dbReference>
<reference evidence="1" key="1">
    <citation type="submission" date="2020-05" db="EMBL/GenBank/DDBJ databases">
        <title>Large-scale comparative analyses of tick genomes elucidate their genetic diversity and vector capacities.</title>
        <authorList>
            <person name="Jia N."/>
            <person name="Wang J."/>
            <person name="Shi W."/>
            <person name="Du L."/>
            <person name="Sun Y."/>
            <person name="Zhan W."/>
            <person name="Jiang J."/>
            <person name="Wang Q."/>
            <person name="Zhang B."/>
            <person name="Ji P."/>
            <person name="Sakyi L.B."/>
            <person name="Cui X."/>
            <person name="Yuan T."/>
            <person name="Jiang B."/>
            <person name="Yang W."/>
            <person name="Lam T.T.-Y."/>
            <person name="Chang Q."/>
            <person name="Ding S."/>
            <person name="Wang X."/>
            <person name="Zhu J."/>
            <person name="Ruan X."/>
            <person name="Zhao L."/>
            <person name="Wei J."/>
            <person name="Que T."/>
            <person name="Du C."/>
            <person name="Cheng J."/>
            <person name="Dai P."/>
            <person name="Han X."/>
            <person name="Huang E."/>
            <person name="Gao Y."/>
            <person name="Liu J."/>
            <person name="Shao H."/>
            <person name="Ye R."/>
            <person name="Li L."/>
            <person name="Wei W."/>
            <person name="Wang X."/>
            <person name="Wang C."/>
            <person name="Yang T."/>
            <person name="Huo Q."/>
            <person name="Li W."/>
            <person name="Guo W."/>
            <person name="Chen H."/>
            <person name="Zhou L."/>
            <person name="Ni X."/>
            <person name="Tian J."/>
            <person name="Zhou Y."/>
            <person name="Sheng Y."/>
            <person name="Liu T."/>
            <person name="Pan Y."/>
            <person name="Xia L."/>
            <person name="Li J."/>
            <person name="Zhao F."/>
            <person name="Cao W."/>
        </authorList>
    </citation>
    <scope>NUCLEOTIDE SEQUENCE</scope>
    <source>
        <strain evidence="1">Dsil-2018</strain>
    </source>
</reference>
<evidence type="ECO:0000313" key="2">
    <source>
        <dbReference type="Proteomes" id="UP000821865"/>
    </source>
</evidence>
<protein>
    <submittedName>
        <fullName evidence="1">Uncharacterized protein</fullName>
    </submittedName>
</protein>